<comment type="caution">
    <text evidence="2">The sequence shown here is derived from an EMBL/GenBank/DDBJ whole genome shotgun (WGS) entry which is preliminary data.</text>
</comment>
<accession>T1A0B0</accession>
<reference evidence="2" key="2">
    <citation type="journal article" date="2014" name="ISME J.">
        <title>Microbial stratification in low pH oxic and suboxic macroscopic growths along an acid mine drainage.</title>
        <authorList>
            <person name="Mendez-Garcia C."/>
            <person name="Mesa V."/>
            <person name="Sprenger R.R."/>
            <person name="Richter M."/>
            <person name="Diez M.S."/>
            <person name="Solano J."/>
            <person name="Bargiela R."/>
            <person name="Golyshina O.V."/>
            <person name="Manteca A."/>
            <person name="Ramos J.L."/>
            <person name="Gallego J.R."/>
            <person name="Llorente I."/>
            <person name="Martins Dos Santos V.A."/>
            <person name="Jensen O.N."/>
            <person name="Pelaez A.I."/>
            <person name="Sanchez J."/>
            <person name="Ferrer M."/>
        </authorList>
    </citation>
    <scope>NUCLEOTIDE SEQUENCE</scope>
</reference>
<dbReference type="Pfam" id="PF13173">
    <property type="entry name" value="AAA_14"/>
    <property type="match status" value="1"/>
</dbReference>
<dbReference type="EMBL" id="AUZZ01009001">
    <property type="protein sequence ID" value="EQD35250.1"/>
    <property type="molecule type" value="Genomic_DNA"/>
</dbReference>
<gene>
    <name evidence="2" type="ORF">B2A_12480</name>
</gene>
<dbReference type="AlphaFoldDB" id="T1A0B0"/>
<protein>
    <submittedName>
        <fullName evidence="2">AAA ATPase</fullName>
    </submittedName>
</protein>
<evidence type="ECO:0000313" key="2">
    <source>
        <dbReference type="EMBL" id="EQD35250.1"/>
    </source>
</evidence>
<dbReference type="PANTHER" id="PTHR33295:SF18">
    <property type="entry name" value="AAA+ ATPASE DOMAIN-CONTAINING PROTEIN"/>
    <property type="match status" value="1"/>
</dbReference>
<reference evidence="2" key="1">
    <citation type="submission" date="2013-08" db="EMBL/GenBank/DDBJ databases">
        <authorList>
            <person name="Mendez C."/>
            <person name="Richter M."/>
            <person name="Ferrer M."/>
            <person name="Sanchez J."/>
        </authorList>
    </citation>
    <scope>NUCLEOTIDE SEQUENCE</scope>
</reference>
<dbReference type="InterPro" id="IPR041682">
    <property type="entry name" value="AAA_14"/>
</dbReference>
<name>T1A0B0_9ZZZZ</name>
<feature type="domain" description="AAA" evidence="1">
    <location>
        <begin position="42"/>
        <end position="90"/>
    </location>
</feature>
<evidence type="ECO:0000259" key="1">
    <source>
        <dbReference type="Pfam" id="PF13173"/>
    </source>
</evidence>
<dbReference type="PANTHER" id="PTHR33295">
    <property type="entry name" value="ATPASE"/>
    <property type="match status" value="1"/>
</dbReference>
<feature type="non-terminal residue" evidence="2">
    <location>
        <position position="100"/>
    </location>
</feature>
<organism evidence="2">
    <name type="scientific">mine drainage metagenome</name>
    <dbReference type="NCBI Taxonomy" id="410659"/>
    <lineage>
        <taxon>unclassified sequences</taxon>
        <taxon>metagenomes</taxon>
        <taxon>ecological metagenomes</taxon>
    </lineage>
</organism>
<proteinExistence type="predicted"/>
<sequence>MDIERLAVQNPWWTDKKAIEKDSKVRKVIETGRKIEFKIDNENKVLIGPRQLGKTTAFKFDIYKKIIRDGVPPESIMYFSFDTARNYEEISDVISTFVKG</sequence>